<dbReference type="Gene3D" id="3.90.550.10">
    <property type="entry name" value="Spore Coat Polysaccharide Biosynthesis Protein SpsA, Chain A"/>
    <property type="match status" value="1"/>
</dbReference>
<dbReference type="InterPro" id="IPR029044">
    <property type="entry name" value="Nucleotide-diphossugar_trans"/>
</dbReference>
<name>A0A2D0KS24_9GAMM</name>
<accession>A0A2D0KS24</accession>
<gene>
    <name evidence="1" type="ORF">Xsto_01447</name>
</gene>
<dbReference type="Proteomes" id="UP000222366">
    <property type="component" value="Unassembled WGS sequence"/>
</dbReference>
<comment type="caution">
    <text evidence="1">The sequence shown here is derived from an EMBL/GenBank/DDBJ whole genome shotgun (WGS) entry which is preliminary data.</text>
</comment>
<reference evidence="1 2" key="1">
    <citation type="journal article" date="2017" name="Nat. Microbiol.">
        <title>Natural product diversity associated with the nematode symbionts Photorhabdus and Xenorhabdus.</title>
        <authorList>
            <person name="Tobias N.J."/>
            <person name="Wolff H."/>
            <person name="Djahanschiri B."/>
            <person name="Grundmann F."/>
            <person name="Kronenwerth M."/>
            <person name="Shi Y.M."/>
            <person name="Simonyi S."/>
            <person name="Grun P."/>
            <person name="Shapiro-Ilan D."/>
            <person name="Pidot S.J."/>
            <person name="Stinear T.P."/>
            <person name="Ebersberger I."/>
            <person name="Bode H.B."/>
        </authorList>
    </citation>
    <scope>NUCLEOTIDE SEQUENCE [LARGE SCALE GENOMIC DNA]</scope>
    <source>
        <strain evidence="1 2">DSM 17904</strain>
    </source>
</reference>
<dbReference type="EMBL" id="NJAJ01000010">
    <property type="protein sequence ID" value="PHM66222.1"/>
    <property type="molecule type" value="Genomic_DNA"/>
</dbReference>
<dbReference type="SUPFAM" id="SSF56112">
    <property type="entry name" value="Protein kinase-like (PK-like)"/>
    <property type="match status" value="1"/>
</dbReference>
<keyword evidence="2" id="KW-1185">Reference proteome</keyword>
<dbReference type="RefSeq" id="WP_211284297.1">
    <property type="nucleotide sequence ID" value="NZ_CAWNRH010000002.1"/>
</dbReference>
<dbReference type="AlphaFoldDB" id="A0A2D0KS24"/>
<dbReference type="InterPro" id="IPR011009">
    <property type="entry name" value="Kinase-like_dom_sf"/>
</dbReference>
<protein>
    <submittedName>
        <fullName evidence="1">Capsular biosynthesis protein</fullName>
    </submittedName>
</protein>
<evidence type="ECO:0000313" key="1">
    <source>
        <dbReference type="EMBL" id="PHM66222.1"/>
    </source>
</evidence>
<sequence>MSAAYVGQDLKAEFGGIPPCLLPLGNKRLYKYQVELAQNKEDIYISLPESYKLPHNDKMWFIKNNIEVIYLPDGITLGESLVTAINSIILKDSQTLKILFGDTLIKPTPLGEDVIVTSEKSDGYTWGTFKENESIIAGYFAISDPGLLIRSIIKARWDFIEGIKTYNKNKALEVRKDLNWYDFGHINKYYQSKAEFTTQRAFNDLKINKNWIEKKSSNNLKIKAEANWFSSIPLKLRIYIPQYLGDNIDEHGNYSYQLEYLYNTPLNELYIFSEIEPTIWDKIIRKCLTFIDDCHKFEKKISNHNCLKNLFSDKTRSRISIFLEEQQFSIDKEWSLNSDNPISLKTMINKTENFINDIQIKNETIIHGDFCFSNILYDFRTDRIKVIDPRGIDAKGNLTIYGSIYYDITKLAHSIIGLYDWIISGFYDLNVDTTSGKINFTINPNKDINQIQSNFVLLISEKYNISYKALCAMQVHLFISMLPLHNDDQRRQYALLANAFRLFKEFNEA</sequence>
<dbReference type="SUPFAM" id="SSF53448">
    <property type="entry name" value="Nucleotide-diphospho-sugar transferases"/>
    <property type="match status" value="1"/>
</dbReference>
<evidence type="ECO:0000313" key="2">
    <source>
        <dbReference type="Proteomes" id="UP000222366"/>
    </source>
</evidence>
<proteinExistence type="predicted"/>
<organism evidence="1 2">
    <name type="scientific">Xenorhabdus stockiae</name>
    <dbReference type="NCBI Taxonomy" id="351614"/>
    <lineage>
        <taxon>Bacteria</taxon>
        <taxon>Pseudomonadati</taxon>
        <taxon>Pseudomonadota</taxon>
        <taxon>Gammaproteobacteria</taxon>
        <taxon>Enterobacterales</taxon>
        <taxon>Morganellaceae</taxon>
        <taxon>Xenorhabdus</taxon>
    </lineage>
</organism>